<dbReference type="PANTHER" id="PTHR33840:SF1">
    <property type="entry name" value="TLE1 PHOSPHOLIPASE DOMAIN-CONTAINING PROTEIN"/>
    <property type="match status" value="1"/>
</dbReference>
<reference evidence="2 3" key="1">
    <citation type="submission" date="2015-01" db="EMBL/GenBank/DDBJ databases">
        <title>The Genome Sequence of Exophiala sideris CBS121828.</title>
        <authorList>
            <consortium name="The Broad Institute Genomics Platform"/>
            <person name="Cuomo C."/>
            <person name="de Hoog S."/>
            <person name="Gorbushina A."/>
            <person name="Stielow B."/>
            <person name="Teixiera M."/>
            <person name="Abouelleil A."/>
            <person name="Chapman S.B."/>
            <person name="Priest M."/>
            <person name="Young S.K."/>
            <person name="Wortman J."/>
            <person name="Nusbaum C."/>
            <person name="Birren B."/>
        </authorList>
    </citation>
    <scope>NUCLEOTIDE SEQUENCE [LARGE SCALE GENOMIC DNA]</scope>
    <source>
        <strain evidence="2 3">CBS 121828</strain>
    </source>
</reference>
<accession>A0A0D1WAQ2</accession>
<dbReference type="Proteomes" id="UP000053599">
    <property type="component" value="Unassembled WGS sequence"/>
</dbReference>
<gene>
    <name evidence="2" type="ORF">PV11_01557</name>
</gene>
<dbReference type="OrthoDB" id="3057168at2759"/>
<dbReference type="Pfam" id="PF09994">
    <property type="entry name" value="T6SS_Tle1-like_cat"/>
    <property type="match status" value="1"/>
</dbReference>
<dbReference type="EMBL" id="KN846951">
    <property type="protein sequence ID" value="KIV85905.1"/>
    <property type="molecule type" value="Genomic_DNA"/>
</dbReference>
<dbReference type="SUPFAM" id="SSF53474">
    <property type="entry name" value="alpha/beta-Hydrolases"/>
    <property type="match status" value="1"/>
</dbReference>
<evidence type="ECO:0000313" key="2">
    <source>
        <dbReference type="EMBL" id="KIV85905.1"/>
    </source>
</evidence>
<dbReference type="PANTHER" id="PTHR33840">
    <property type="match status" value="1"/>
</dbReference>
<dbReference type="InterPro" id="IPR029058">
    <property type="entry name" value="AB_hydrolase_fold"/>
</dbReference>
<dbReference type="AlphaFoldDB" id="A0A0D1WAQ2"/>
<protein>
    <recommendedName>
        <fullName evidence="1">T6SS Phospholipase effector Tle1-like catalytic domain-containing protein</fullName>
    </recommendedName>
</protein>
<dbReference type="InterPro" id="IPR018712">
    <property type="entry name" value="Tle1-like_cat"/>
</dbReference>
<dbReference type="HOGENOM" id="CLU_005049_1_0_1"/>
<dbReference type="STRING" id="1016849.A0A0D1WAQ2"/>
<proteinExistence type="predicted"/>
<evidence type="ECO:0000313" key="3">
    <source>
        <dbReference type="Proteomes" id="UP000053599"/>
    </source>
</evidence>
<sequence length="434" mass="49017">MSRPAAEFKRLIVLCDGTWQNILSGNKFAYPTNVARLSRAIAPVAIIKDKDGREKEVEQIIFYQPGVGTGLNDKLQGGAYGAGLSANIRAAYGFLAHNYDPEPGDEIFFFGFSRGAYTARSIAGLVTKLGLLTKRGMDYFPEVYDQYYKDPTTKPDFEFSKELLGKIGKQVTEKAKEAIKIVGVFDTVGFHAEGSMGEKIELHNVELSPRVSNAYHALSLDERRIPYKPTLWQWPQGYEVGQGPLQEMKQQWFSGVHSDVGGGHYDPACSDVSLAWMLAQCNKGKKLAFTDEDPYDPNDEDEYYLLPERMKPNPNKRWDRIAQQPTADPHVSLTDKITGVVDQMIEQDREALTMERTFERIHRSIRDRHLEKWSCPLLDGKNHETHWGLRVHSDFGKMLMEAEPDEEADRIEDKYIGRIRAPPGSKGGDLVAKL</sequence>
<name>A0A0D1WAQ2_9EURO</name>
<evidence type="ECO:0000259" key="1">
    <source>
        <dbReference type="Pfam" id="PF09994"/>
    </source>
</evidence>
<feature type="domain" description="T6SS Phospholipase effector Tle1-like catalytic" evidence="1">
    <location>
        <begin position="9"/>
        <end position="280"/>
    </location>
</feature>
<organism evidence="2 3">
    <name type="scientific">Exophiala sideris</name>
    <dbReference type="NCBI Taxonomy" id="1016849"/>
    <lineage>
        <taxon>Eukaryota</taxon>
        <taxon>Fungi</taxon>
        <taxon>Dikarya</taxon>
        <taxon>Ascomycota</taxon>
        <taxon>Pezizomycotina</taxon>
        <taxon>Eurotiomycetes</taxon>
        <taxon>Chaetothyriomycetidae</taxon>
        <taxon>Chaetothyriales</taxon>
        <taxon>Herpotrichiellaceae</taxon>
        <taxon>Exophiala</taxon>
    </lineage>
</organism>